<gene>
    <name evidence="1" type="ORF">DSLASN_01520</name>
</gene>
<accession>A0ABM7PBQ7</accession>
<evidence type="ECO:0000313" key="1">
    <source>
        <dbReference type="EMBL" id="BCS94520.1"/>
    </source>
</evidence>
<organism evidence="1 2">
    <name type="scientific">Desulfoluna limicola</name>
    <dbReference type="NCBI Taxonomy" id="2810562"/>
    <lineage>
        <taxon>Bacteria</taxon>
        <taxon>Pseudomonadati</taxon>
        <taxon>Thermodesulfobacteriota</taxon>
        <taxon>Desulfobacteria</taxon>
        <taxon>Desulfobacterales</taxon>
        <taxon>Desulfolunaceae</taxon>
        <taxon>Desulfoluna</taxon>
    </lineage>
</organism>
<name>A0ABM7PBQ7_9BACT</name>
<reference evidence="1 2" key="1">
    <citation type="submission" date="2021-02" db="EMBL/GenBank/DDBJ databases">
        <title>Complete genome of Desulfoluna sp. strain ASN36.</title>
        <authorList>
            <person name="Takahashi A."/>
            <person name="Kojima H."/>
            <person name="Fukui M."/>
        </authorList>
    </citation>
    <scope>NUCLEOTIDE SEQUENCE [LARGE SCALE GENOMIC DNA]</scope>
    <source>
        <strain evidence="1 2">ASN36</strain>
    </source>
</reference>
<proteinExistence type="predicted"/>
<dbReference type="EMBL" id="AP024488">
    <property type="protein sequence ID" value="BCS94520.1"/>
    <property type="molecule type" value="Genomic_DNA"/>
</dbReference>
<dbReference type="Proteomes" id="UP001320148">
    <property type="component" value="Chromosome"/>
</dbReference>
<sequence>MKALTLNQSYKIGKRELVRADIEEIRKTLEFLNLERSKLVSGAGPKFVTGRLRR</sequence>
<evidence type="ECO:0000313" key="2">
    <source>
        <dbReference type="Proteomes" id="UP001320148"/>
    </source>
</evidence>
<keyword evidence="2" id="KW-1185">Reference proteome</keyword>
<protein>
    <submittedName>
        <fullName evidence="1">Uncharacterized protein</fullName>
    </submittedName>
</protein>